<keyword evidence="5" id="KW-1185">Reference proteome</keyword>
<evidence type="ECO:0000259" key="3">
    <source>
        <dbReference type="Pfam" id="PF16911"/>
    </source>
</evidence>
<gene>
    <name evidence="4" type="ORF">FRX31_013934</name>
</gene>
<name>A0A7J6WGM7_THATH</name>
<accession>A0A7J6WGM7</accession>
<dbReference type="OrthoDB" id="439993at2759"/>
<organism evidence="4 5">
    <name type="scientific">Thalictrum thalictroides</name>
    <name type="common">Rue-anemone</name>
    <name type="synonym">Anemone thalictroides</name>
    <dbReference type="NCBI Taxonomy" id="46969"/>
    <lineage>
        <taxon>Eukaryota</taxon>
        <taxon>Viridiplantae</taxon>
        <taxon>Streptophyta</taxon>
        <taxon>Embryophyta</taxon>
        <taxon>Tracheophyta</taxon>
        <taxon>Spermatophyta</taxon>
        <taxon>Magnoliopsida</taxon>
        <taxon>Ranunculales</taxon>
        <taxon>Ranunculaceae</taxon>
        <taxon>Thalictroideae</taxon>
        <taxon>Thalictrum</taxon>
    </lineage>
</organism>
<dbReference type="PANTHER" id="PTHR34375">
    <property type="entry name" value="GATA ZINC FINGER PROTEIN-RELATED"/>
    <property type="match status" value="1"/>
</dbReference>
<evidence type="ECO:0000313" key="5">
    <source>
        <dbReference type="Proteomes" id="UP000554482"/>
    </source>
</evidence>
<dbReference type="Pfam" id="PF16911">
    <property type="entry name" value="PapA_C"/>
    <property type="match status" value="1"/>
</dbReference>
<feature type="domain" description="Phthiocerol/phthiodiolone dimycocerosyl transferase C-terminal" evidence="3">
    <location>
        <begin position="245"/>
        <end position="343"/>
    </location>
</feature>
<dbReference type="GO" id="GO:0016746">
    <property type="term" value="F:acyltransferase activity"/>
    <property type="evidence" value="ECO:0007669"/>
    <property type="project" value="UniProtKB-KW"/>
</dbReference>
<dbReference type="SUPFAM" id="SSF52777">
    <property type="entry name" value="CoA-dependent acyltransferases"/>
    <property type="match status" value="2"/>
</dbReference>
<evidence type="ECO:0000256" key="2">
    <source>
        <dbReference type="ARBA" id="ARBA00023315"/>
    </source>
</evidence>
<sequence length="466" mass="52067">MADRNDNQLNSNSQSRPVGGTEFSWCRAVPGGTGISVLALLLSKHIDIQILQNALNKLQISHPILRSKLTYTDPITFTIPSSPHIQIQFHDLTFTSNLIQSNPFSESQSLSPFHRVLEHELSQNDNWPNPFDSVQTDSDTFYCNLYAIEETKWVLTFRLHTSVCDRTTAVVLLKEYLDIIRKEEGVAGELGSGDELNLGIEELIPNGKANKPFWARGVDLLGYSLNSFRFANVEFKDVESTRTSGVVRVRFNSDQTDRILAGCKARGIKLCGSLAAAAIMAAYSSKDLPDHQWEKYAVVTLVDCRKELDPPLQSHNFGFYHSAILNTHDIAGETELWELSNRCYTACKNAINSNKHFSDMNDLNYLMCKAIDNPGLTTSSSLRTSFIAVFEDPVFEDSRDLQQEIGLEDYVGCSSVHGVGPSIAVFDTIRNGELDCSCVYPKPLHSREQMQELIDDMKRILVNGSA</sequence>
<keyword evidence="1" id="KW-0808">Transferase</keyword>
<comment type="caution">
    <text evidence="4">The sequence shown here is derived from an EMBL/GenBank/DDBJ whole genome shotgun (WGS) entry which is preliminary data.</text>
</comment>
<dbReference type="InterPro" id="IPR031641">
    <property type="entry name" value="PapA_C"/>
</dbReference>
<evidence type="ECO:0000256" key="1">
    <source>
        <dbReference type="ARBA" id="ARBA00022679"/>
    </source>
</evidence>
<evidence type="ECO:0000313" key="4">
    <source>
        <dbReference type="EMBL" id="KAF5196481.1"/>
    </source>
</evidence>
<dbReference type="Gene3D" id="3.30.559.30">
    <property type="entry name" value="Nonribosomal peptide synthetase, condensation domain"/>
    <property type="match status" value="1"/>
</dbReference>
<dbReference type="Gene3D" id="3.30.559.10">
    <property type="entry name" value="Chloramphenicol acetyltransferase-like domain"/>
    <property type="match status" value="1"/>
</dbReference>
<dbReference type="AlphaFoldDB" id="A0A7J6WGM7"/>
<protein>
    <submittedName>
        <fullName evidence="4">Gata zinc finger protein</fullName>
    </submittedName>
</protein>
<dbReference type="EMBL" id="JABWDY010015944">
    <property type="protein sequence ID" value="KAF5196481.1"/>
    <property type="molecule type" value="Genomic_DNA"/>
</dbReference>
<keyword evidence="2" id="KW-0012">Acyltransferase</keyword>
<proteinExistence type="predicted"/>
<dbReference type="Proteomes" id="UP000554482">
    <property type="component" value="Unassembled WGS sequence"/>
</dbReference>
<dbReference type="PANTHER" id="PTHR34375:SF2">
    <property type="entry name" value="GATA ZINC FINGER PROTEIN"/>
    <property type="match status" value="1"/>
</dbReference>
<dbReference type="InterPro" id="IPR023213">
    <property type="entry name" value="CAT-like_dom_sf"/>
</dbReference>
<reference evidence="4 5" key="1">
    <citation type="submission" date="2020-06" db="EMBL/GenBank/DDBJ databases">
        <title>Transcriptomic and genomic resources for Thalictrum thalictroides and T. hernandezii: Facilitating candidate gene discovery in an emerging model plant lineage.</title>
        <authorList>
            <person name="Arias T."/>
            <person name="Riano-Pachon D.M."/>
            <person name="Di Stilio V.S."/>
        </authorList>
    </citation>
    <scope>NUCLEOTIDE SEQUENCE [LARGE SCALE GENOMIC DNA]</scope>
    <source>
        <strain evidence="5">cv. WT478/WT964</strain>
        <tissue evidence="4">Leaves</tissue>
    </source>
</reference>